<protein>
    <submittedName>
        <fullName evidence="1">Uncharacterized protein</fullName>
    </submittedName>
</protein>
<comment type="caution">
    <text evidence="1">The sequence shown here is derived from an EMBL/GenBank/DDBJ whole genome shotgun (WGS) entry which is preliminary data.</text>
</comment>
<dbReference type="EMBL" id="SGXA01000002">
    <property type="protein sequence ID" value="RZS70747.1"/>
    <property type="molecule type" value="Genomic_DNA"/>
</dbReference>
<accession>A0A4Q7MQE2</accession>
<evidence type="ECO:0000313" key="1">
    <source>
        <dbReference type="EMBL" id="RZS70747.1"/>
    </source>
</evidence>
<organism evidence="1 2">
    <name type="scientific">Pseudobacter ginsenosidimutans</name>
    <dbReference type="NCBI Taxonomy" id="661488"/>
    <lineage>
        <taxon>Bacteria</taxon>
        <taxon>Pseudomonadati</taxon>
        <taxon>Bacteroidota</taxon>
        <taxon>Chitinophagia</taxon>
        <taxon>Chitinophagales</taxon>
        <taxon>Chitinophagaceae</taxon>
        <taxon>Pseudobacter</taxon>
    </lineage>
</organism>
<dbReference type="AlphaFoldDB" id="A0A4Q7MQE2"/>
<keyword evidence="2" id="KW-1185">Reference proteome</keyword>
<dbReference type="Proteomes" id="UP000293874">
    <property type="component" value="Unassembled WGS sequence"/>
</dbReference>
<proteinExistence type="predicted"/>
<evidence type="ECO:0000313" key="2">
    <source>
        <dbReference type="Proteomes" id="UP000293874"/>
    </source>
</evidence>
<sequence>MNMGIIVPEAAKVVNEGDKKTQTHHDENNVCCADFLTNYIEKVEVRLFFFFQDGEAFKV</sequence>
<name>A0A4Q7MQE2_9BACT</name>
<reference evidence="1 2" key="1">
    <citation type="submission" date="2019-02" db="EMBL/GenBank/DDBJ databases">
        <title>Genomic Encyclopedia of Type Strains, Phase IV (KMG-IV): sequencing the most valuable type-strain genomes for metagenomic binning, comparative biology and taxonomic classification.</title>
        <authorList>
            <person name="Goeker M."/>
        </authorList>
    </citation>
    <scope>NUCLEOTIDE SEQUENCE [LARGE SCALE GENOMIC DNA]</scope>
    <source>
        <strain evidence="1 2">DSM 18116</strain>
    </source>
</reference>
<gene>
    <name evidence="1" type="ORF">EV199_2642</name>
</gene>